<keyword evidence="3" id="KW-1185">Reference proteome</keyword>
<dbReference type="PANTHER" id="PTHR33164:SF99">
    <property type="entry name" value="MARR FAMILY REGULATORY PROTEIN"/>
    <property type="match status" value="1"/>
</dbReference>
<feature type="domain" description="HTH marR-type" evidence="1">
    <location>
        <begin position="16"/>
        <end position="147"/>
    </location>
</feature>
<dbReference type="InterPro" id="IPR036390">
    <property type="entry name" value="WH_DNA-bd_sf"/>
</dbReference>
<dbReference type="Pfam" id="PF01047">
    <property type="entry name" value="MarR"/>
    <property type="match status" value="1"/>
</dbReference>
<accession>A0A2T0QWM1</accession>
<dbReference type="Gene3D" id="1.10.10.10">
    <property type="entry name" value="Winged helix-like DNA-binding domain superfamily/Winged helix DNA-binding domain"/>
    <property type="match status" value="1"/>
</dbReference>
<dbReference type="InterPro" id="IPR000835">
    <property type="entry name" value="HTH_MarR-typ"/>
</dbReference>
<dbReference type="PRINTS" id="PR00598">
    <property type="entry name" value="HTHMARR"/>
</dbReference>
<evidence type="ECO:0000259" key="1">
    <source>
        <dbReference type="PROSITE" id="PS50995"/>
    </source>
</evidence>
<dbReference type="Proteomes" id="UP000238083">
    <property type="component" value="Unassembled WGS sequence"/>
</dbReference>
<comment type="caution">
    <text evidence="2">The sequence shown here is derived from an EMBL/GenBank/DDBJ whole genome shotgun (WGS) entry which is preliminary data.</text>
</comment>
<dbReference type="InterPro" id="IPR039422">
    <property type="entry name" value="MarR/SlyA-like"/>
</dbReference>
<gene>
    <name evidence="2" type="ORF">CLV37_12018</name>
</gene>
<dbReference type="PANTHER" id="PTHR33164">
    <property type="entry name" value="TRANSCRIPTIONAL REGULATOR, MARR FAMILY"/>
    <property type="match status" value="1"/>
</dbReference>
<name>A0A2T0QWM1_9ACTN</name>
<dbReference type="PROSITE" id="PS50995">
    <property type="entry name" value="HTH_MARR_2"/>
    <property type="match status" value="1"/>
</dbReference>
<dbReference type="SUPFAM" id="SSF46785">
    <property type="entry name" value="Winged helix' DNA-binding domain"/>
    <property type="match status" value="1"/>
</dbReference>
<evidence type="ECO:0000313" key="2">
    <source>
        <dbReference type="EMBL" id="PRY09766.1"/>
    </source>
</evidence>
<dbReference type="SMART" id="SM00347">
    <property type="entry name" value="HTH_MARR"/>
    <property type="match status" value="1"/>
</dbReference>
<protein>
    <submittedName>
        <fullName evidence="2">MarR family transcriptional regulator</fullName>
    </submittedName>
</protein>
<organism evidence="2 3">
    <name type="scientific">Kineococcus rhizosphaerae</name>
    <dbReference type="NCBI Taxonomy" id="559628"/>
    <lineage>
        <taxon>Bacteria</taxon>
        <taxon>Bacillati</taxon>
        <taxon>Actinomycetota</taxon>
        <taxon>Actinomycetes</taxon>
        <taxon>Kineosporiales</taxon>
        <taxon>Kineosporiaceae</taxon>
        <taxon>Kineococcus</taxon>
    </lineage>
</organism>
<dbReference type="InterPro" id="IPR036388">
    <property type="entry name" value="WH-like_DNA-bd_sf"/>
</dbReference>
<dbReference type="AlphaFoldDB" id="A0A2T0QWM1"/>
<dbReference type="EMBL" id="PVZF01000020">
    <property type="protein sequence ID" value="PRY09766.1"/>
    <property type="molecule type" value="Genomic_DNA"/>
</dbReference>
<dbReference type="GO" id="GO:0003700">
    <property type="term" value="F:DNA-binding transcription factor activity"/>
    <property type="evidence" value="ECO:0007669"/>
    <property type="project" value="InterPro"/>
</dbReference>
<sequence length="149" mass="16405">MRRMGNGSTTAGPDRVLPLLQQLFEVSAALNVEVGKALAEFDVSGSAGGLLWLLDPDRPPLRMREIARSLGCDPSNVTLMGDKLEEAGLLVRRPHPDDKRSRVLELTESGRHLRQRLLDRVVAATPLPTLTVREQDQLRHLLAKLSNAS</sequence>
<dbReference type="GO" id="GO:0006950">
    <property type="term" value="P:response to stress"/>
    <property type="evidence" value="ECO:0007669"/>
    <property type="project" value="TreeGrafter"/>
</dbReference>
<reference evidence="2 3" key="1">
    <citation type="submission" date="2018-03" db="EMBL/GenBank/DDBJ databases">
        <title>Genomic Encyclopedia of Archaeal and Bacterial Type Strains, Phase II (KMG-II): from individual species to whole genera.</title>
        <authorList>
            <person name="Goeker M."/>
        </authorList>
    </citation>
    <scope>NUCLEOTIDE SEQUENCE [LARGE SCALE GENOMIC DNA]</scope>
    <source>
        <strain evidence="2 3">DSM 19711</strain>
    </source>
</reference>
<proteinExistence type="predicted"/>
<evidence type="ECO:0000313" key="3">
    <source>
        <dbReference type="Proteomes" id="UP000238083"/>
    </source>
</evidence>